<dbReference type="NCBIfam" id="TIGR00062">
    <property type="entry name" value="L27"/>
    <property type="match status" value="1"/>
</dbReference>
<reference evidence="1" key="1">
    <citation type="submission" date="2021-01" db="UniProtKB">
        <authorList>
            <consortium name="EnsemblPlants"/>
        </authorList>
    </citation>
    <scope>IDENTIFICATION</scope>
</reference>
<dbReference type="FunFam" id="2.40.50.100:FF:000038">
    <property type="entry name" value="50S ribosomal protein L27"/>
    <property type="match status" value="1"/>
</dbReference>
<dbReference type="Pfam" id="PF01016">
    <property type="entry name" value="Ribosomal_L27"/>
    <property type="match status" value="1"/>
</dbReference>
<dbReference type="InterPro" id="IPR018261">
    <property type="entry name" value="Ribosomal_bL27_CS"/>
</dbReference>
<dbReference type="GO" id="GO:0005840">
    <property type="term" value="C:ribosome"/>
    <property type="evidence" value="ECO:0007669"/>
    <property type="project" value="InterPro"/>
</dbReference>
<protein>
    <recommendedName>
        <fullName evidence="3">Ribosomal protein L27</fullName>
    </recommendedName>
</protein>
<proteinExistence type="inferred from homology"/>
<dbReference type="PRINTS" id="PR00063">
    <property type="entry name" value="RIBOSOMALL27"/>
</dbReference>
<dbReference type="Proteomes" id="UP000594263">
    <property type="component" value="Unplaced"/>
</dbReference>
<dbReference type="Gramene" id="Kaladp0015s0184.1.v1.1">
    <property type="protein sequence ID" value="Kaladp0015s0184.1.v1.1"/>
    <property type="gene ID" value="Kaladp0015s0184.v1.1"/>
</dbReference>
<dbReference type="EnsemblPlants" id="Kaladp0015s0184.1.v1.1">
    <property type="protein sequence ID" value="Kaladp0015s0184.1.v1.1"/>
    <property type="gene ID" value="Kaladp0015s0184.v1.1"/>
</dbReference>
<dbReference type="GO" id="GO:0006412">
    <property type="term" value="P:translation"/>
    <property type="evidence" value="ECO:0007669"/>
    <property type="project" value="InterPro"/>
</dbReference>
<dbReference type="InterPro" id="IPR001684">
    <property type="entry name" value="Ribosomal_bL27"/>
</dbReference>
<sequence>MTLYMRQNSNLCLLLLNIHYTGNKMMSFAASLCRRVNLKELVSRAPVYTGATDASGGAMSLVFRRWATKKTAGSTKNGRDSKPKNLGVKKFGGERVIPGNIIVRQRGTRFHPGDYVGMGKDHTLFALVEGRVKFETNKLTKRKWIHVEPKEGPTLHPIYTASAAANQAAAV</sequence>
<dbReference type="SUPFAM" id="SSF110324">
    <property type="entry name" value="Ribosomal L27 protein-like"/>
    <property type="match status" value="1"/>
</dbReference>
<keyword evidence="2" id="KW-1185">Reference proteome</keyword>
<evidence type="ECO:0000313" key="2">
    <source>
        <dbReference type="Proteomes" id="UP000594263"/>
    </source>
</evidence>
<dbReference type="AlphaFoldDB" id="A0A7N0SZT4"/>
<name>A0A7N0SZT4_KALFE</name>
<dbReference type="HAMAP" id="MF_00539">
    <property type="entry name" value="Ribosomal_bL27"/>
    <property type="match status" value="1"/>
</dbReference>
<evidence type="ECO:0008006" key="3">
    <source>
        <dbReference type="Google" id="ProtNLM"/>
    </source>
</evidence>
<dbReference type="PANTHER" id="PTHR15893">
    <property type="entry name" value="RIBOSOMAL PROTEIN L27"/>
    <property type="match status" value="1"/>
</dbReference>
<dbReference type="Gene3D" id="2.40.50.100">
    <property type="match status" value="1"/>
</dbReference>
<evidence type="ECO:0000313" key="1">
    <source>
        <dbReference type="EnsemblPlants" id="Kaladp0015s0184.1.v1.1"/>
    </source>
</evidence>
<dbReference type="PANTHER" id="PTHR15893:SF16">
    <property type="entry name" value="50S RIBOSOMAL PROTEIN L27"/>
    <property type="match status" value="1"/>
</dbReference>
<dbReference type="PROSITE" id="PS00831">
    <property type="entry name" value="RIBOSOMAL_L27"/>
    <property type="match status" value="1"/>
</dbReference>
<accession>A0A7N0SZT4</accession>
<organism evidence="1 2">
    <name type="scientific">Kalanchoe fedtschenkoi</name>
    <name type="common">Lavender scallops</name>
    <name type="synonym">South American air plant</name>
    <dbReference type="NCBI Taxonomy" id="63787"/>
    <lineage>
        <taxon>Eukaryota</taxon>
        <taxon>Viridiplantae</taxon>
        <taxon>Streptophyta</taxon>
        <taxon>Embryophyta</taxon>
        <taxon>Tracheophyta</taxon>
        <taxon>Spermatophyta</taxon>
        <taxon>Magnoliopsida</taxon>
        <taxon>eudicotyledons</taxon>
        <taxon>Gunneridae</taxon>
        <taxon>Pentapetalae</taxon>
        <taxon>Saxifragales</taxon>
        <taxon>Crassulaceae</taxon>
        <taxon>Kalanchoe</taxon>
    </lineage>
</organism>
<dbReference type="OMA" id="SHHIENT"/>
<dbReference type="GO" id="GO:0003735">
    <property type="term" value="F:structural constituent of ribosome"/>
    <property type="evidence" value="ECO:0007669"/>
    <property type="project" value="InterPro"/>
</dbReference>